<dbReference type="InterPro" id="IPR011257">
    <property type="entry name" value="DNA_glycosylase"/>
</dbReference>
<sequence>MCSLNAVAFGLLENEIESGKRRVLRWETDRGGSISIAMGRHVVERIPSAREVERRSSQAKSALSRHLQRVYPLSIKKSCSLLSLSSLSLSQNSNASSLNSSFSSWDPKNSVSLRKLFGSWEGTETGFGVDDLRSLRGGEDPASGILSDELGSGKRCNWITEFSDEAYISFHDEYWGVPIYNDNRLFELLALCGMLIDHNWTEILRRREIYRKVFLEFDHHLVAKMEEKDIMDITFDKELMLAECRVRCIVDNAKCIQKVSEEFGSFCKYVWSQVNHKPMVNKYKCSRSVPLRTPKSEAMSKDLVRRGFRLVGPVIVYSFMQAAGLANDHLVHCFRFDECVRFGERGGIPLPYKD</sequence>
<protein>
    <recommendedName>
        <fullName evidence="4">DNA-3-methyladenine glycosylase I</fullName>
    </recommendedName>
</protein>
<dbReference type="InterPro" id="IPR005019">
    <property type="entry name" value="Adenine_glyco"/>
</dbReference>
<comment type="caution">
    <text evidence="2">The sequence shown here is derived from an EMBL/GenBank/DDBJ whole genome shotgun (WGS) entry which is preliminary data.</text>
</comment>
<feature type="binding site" evidence="1">
    <location>
        <position position="171"/>
    </location>
    <ligand>
        <name>Zn(2+)</name>
        <dbReference type="ChEBI" id="CHEBI:29105"/>
    </ligand>
</feature>
<dbReference type="GO" id="GO:0046872">
    <property type="term" value="F:metal ion binding"/>
    <property type="evidence" value="ECO:0007669"/>
    <property type="project" value="UniProtKB-KW"/>
</dbReference>
<dbReference type="Pfam" id="PF03352">
    <property type="entry name" value="Adenine_glyco"/>
    <property type="match status" value="1"/>
</dbReference>
<dbReference type="Proteomes" id="UP000734854">
    <property type="component" value="Unassembled WGS sequence"/>
</dbReference>
<evidence type="ECO:0000313" key="3">
    <source>
        <dbReference type="Proteomes" id="UP000734854"/>
    </source>
</evidence>
<feature type="binding site" evidence="1">
    <location>
        <position position="329"/>
    </location>
    <ligand>
        <name>Zn(2+)</name>
        <dbReference type="ChEBI" id="CHEBI:29105"/>
    </ligand>
</feature>
<organism evidence="2 3">
    <name type="scientific">Zingiber officinale</name>
    <name type="common">Ginger</name>
    <name type="synonym">Amomum zingiber</name>
    <dbReference type="NCBI Taxonomy" id="94328"/>
    <lineage>
        <taxon>Eukaryota</taxon>
        <taxon>Viridiplantae</taxon>
        <taxon>Streptophyta</taxon>
        <taxon>Embryophyta</taxon>
        <taxon>Tracheophyta</taxon>
        <taxon>Spermatophyta</taxon>
        <taxon>Magnoliopsida</taxon>
        <taxon>Liliopsida</taxon>
        <taxon>Zingiberales</taxon>
        <taxon>Zingiberaceae</taxon>
        <taxon>Zingiber</taxon>
    </lineage>
</organism>
<proteinExistence type="predicted"/>
<keyword evidence="1" id="KW-0479">Metal-binding</keyword>
<name>A0A8J5F4K7_ZINOF</name>
<keyword evidence="1" id="KW-0862">Zinc</keyword>
<feature type="binding site" evidence="1">
    <location>
        <position position="156"/>
    </location>
    <ligand>
        <name>Zn(2+)</name>
        <dbReference type="ChEBI" id="CHEBI:29105"/>
    </ligand>
</feature>
<reference evidence="2 3" key="1">
    <citation type="submission" date="2020-08" db="EMBL/GenBank/DDBJ databases">
        <title>Plant Genome Project.</title>
        <authorList>
            <person name="Zhang R.-G."/>
        </authorList>
    </citation>
    <scope>NUCLEOTIDE SEQUENCE [LARGE SCALE GENOMIC DNA]</scope>
    <source>
        <tissue evidence="2">Rhizome</tissue>
    </source>
</reference>
<dbReference type="EMBL" id="JACMSC010000017">
    <property type="protein sequence ID" value="KAG6478202.1"/>
    <property type="molecule type" value="Genomic_DNA"/>
</dbReference>
<evidence type="ECO:0000313" key="2">
    <source>
        <dbReference type="EMBL" id="KAG6478202.1"/>
    </source>
</evidence>
<dbReference type="PANTHER" id="PTHR31116:SF29">
    <property type="entry name" value="DNA GLYCOSYLASE SUPERFAMILY PROTEIN"/>
    <property type="match status" value="1"/>
</dbReference>
<dbReference type="AlphaFoldDB" id="A0A8J5F4K7"/>
<dbReference type="GO" id="GO:0008725">
    <property type="term" value="F:DNA-3-methyladenine glycosylase activity"/>
    <property type="evidence" value="ECO:0007669"/>
    <property type="project" value="InterPro"/>
</dbReference>
<dbReference type="GO" id="GO:0006284">
    <property type="term" value="P:base-excision repair"/>
    <property type="evidence" value="ECO:0007669"/>
    <property type="project" value="InterPro"/>
</dbReference>
<feature type="binding site" evidence="1">
    <location>
        <position position="333"/>
    </location>
    <ligand>
        <name>Zn(2+)</name>
        <dbReference type="ChEBI" id="CHEBI:29105"/>
    </ligand>
</feature>
<dbReference type="Gene3D" id="1.10.340.30">
    <property type="entry name" value="Hypothetical protein, domain 2"/>
    <property type="match status" value="1"/>
</dbReference>
<dbReference type="PANTHER" id="PTHR31116">
    <property type="entry name" value="OS04G0501200 PROTEIN"/>
    <property type="match status" value="1"/>
</dbReference>
<dbReference type="SUPFAM" id="SSF48150">
    <property type="entry name" value="DNA-glycosylase"/>
    <property type="match status" value="1"/>
</dbReference>
<keyword evidence="3" id="KW-1185">Reference proteome</keyword>
<accession>A0A8J5F4K7</accession>
<gene>
    <name evidence="2" type="ORF">ZIOFF_061636</name>
</gene>
<evidence type="ECO:0000256" key="1">
    <source>
        <dbReference type="PIRSR" id="PIRSR605019-1"/>
    </source>
</evidence>
<evidence type="ECO:0008006" key="4">
    <source>
        <dbReference type="Google" id="ProtNLM"/>
    </source>
</evidence>